<evidence type="ECO:0000313" key="11">
    <source>
        <dbReference type="EMBL" id="GGF92779.1"/>
    </source>
</evidence>
<feature type="binding site" evidence="9">
    <location>
        <position position="205"/>
    </location>
    <ligand>
        <name>Zn(2+)</name>
        <dbReference type="ChEBI" id="CHEBI:29105"/>
        <note>catalytic</note>
    </ligand>
</feature>
<dbReference type="CDD" id="cd01320">
    <property type="entry name" value="ADA"/>
    <property type="match status" value="1"/>
</dbReference>
<feature type="binding site" evidence="9">
    <location>
        <position position="22"/>
    </location>
    <ligand>
        <name>substrate</name>
    </ligand>
</feature>
<comment type="catalytic activity">
    <reaction evidence="7">
        <text>adenosine + H2O + H(+) = inosine + NH4(+)</text>
        <dbReference type="Rhea" id="RHEA:24408"/>
        <dbReference type="ChEBI" id="CHEBI:15377"/>
        <dbReference type="ChEBI" id="CHEBI:15378"/>
        <dbReference type="ChEBI" id="CHEBI:16335"/>
        <dbReference type="ChEBI" id="CHEBI:17596"/>
        <dbReference type="ChEBI" id="CHEBI:28938"/>
        <dbReference type="EC" id="3.5.4.4"/>
    </reaction>
    <physiologicalReaction direction="left-to-right" evidence="7">
        <dbReference type="Rhea" id="RHEA:24409"/>
    </physiologicalReaction>
</comment>
<dbReference type="GO" id="GO:0008270">
    <property type="term" value="F:zinc ion binding"/>
    <property type="evidence" value="ECO:0007669"/>
    <property type="project" value="UniProtKB-UniRule"/>
</dbReference>
<keyword evidence="4 9" id="KW-0862">Zinc</keyword>
<feature type="binding site" evidence="9">
    <location>
        <position position="178"/>
    </location>
    <ligand>
        <name>substrate</name>
    </ligand>
</feature>
<dbReference type="HAMAP" id="MF_00540">
    <property type="entry name" value="A_deaminase"/>
    <property type="match status" value="1"/>
</dbReference>
<dbReference type="GO" id="GO:0004000">
    <property type="term" value="F:adenosine deaminase activity"/>
    <property type="evidence" value="ECO:0007669"/>
    <property type="project" value="UniProtKB-UniRule"/>
</dbReference>
<evidence type="ECO:0000256" key="7">
    <source>
        <dbReference type="ARBA" id="ARBA00047989"/>
    </source>
</evidence>
<protein>
    <recommendedName>
        <fullName evidence="1 9">Adenosine deaminase</fullName>
        <ecNumber evidence="1 9">3.5.4.4</ecNumber>
    </recommendedName>
    <alternativeName>
        <fullName evidence="6 9">Adenosine aminohydrolase</fullName>
    </alternativeName>
</protein>
<comment type="cofactor">
    <cofactor evidence="9">
        <name>Zn(2+)</name>
        <dbReference type="ChEBI" id="CHEBI:29105"/>
    </cofactor>
    <text evidence="9">Binds 1 zinc ion per subunit.</text>
</comment>
<name>A0A917CQ94_9BACL</name>
<keyword evidence="3 9" id="KW-0378">Hydrolase</keyword>
<dbReference type="InterPro" id="IPR032466">
    <property type="entry name" value="Metal_Hydrolase"/>
</dbReference>
<dbReference type="Pfam" id="PF00962">
    <property type="entry name" value="A_deaminase"/>
    <property type="match status" value="1"/>
</dbReference>
<feature type="binding site" evidence="9">
    <location>
        <position position="20"/>
    </location>
    <ligand>
        <name>Zn(2+)</name>
        <dbReference type="ChEBI" id="CHEBI:29105"/>
        <note>catalytic</note>
    </ligand>
</feature>
<dbReference type="PANTHER" id="PTHR11409:SF43">
    <property type="entry name" value="ADENOSINE DEAMINASE"/>
    <property type="match status" value="1"/>
</dbReference>
<dbReference type="GO" id="GO:0006154">
    <property type="term" value="P:adenosine catabolic process"/>
    <property type="evidence" value="ECO:0007669"/>
    <property type="project" value="TreeGrafter"/>
</dbReference>
<accession>A0A917CQ94</accession>
<dbReference type="InterPro" id="IPR001365">
    <property type="entry name" value="A_deaminase_dom"/>
</dbReference>
<proteinExistence type="inferred from homology"/>
<feature type="domain" description="Adenosine deaminase" evidence="10">
    <location>
        <begin position="15"/>
        <end position="338"/>
    </location>
</feature>
<dbReference type="NCBIfam" id="TIGR01430">
    <property type="entry name" value="aden_deam"/>
    <property type="match status" value="1"/>
</dbReference>
<keyword evidence="5 9" id="KW-0546">Nucleotide metabolism</keyword>
<evidence type="ECO:0000256" key="3">
    <source>
        <dbReference type="ARBA" id="ARBA00022801"/>
    </source>
</evidence>
<keyword evidence="2 9" id="KW-0479">Metal-binding</keyword>
<feature type="binding site" evidence="9">
    <location>
        <position position="286"/>
    </location>
    <ligand>
        <name>Zn(2+)</name>
        <dbReference type="ChEBI" id="CHEBI:29105"/>
        <note>catalytic</note>
    </ligand>
</feature>
<evidence type="ECO:0000256" key="6">
    <source>
        <dbReference type="ARBA" id="ARBA00031852"/>
    </source>
</evidence>
<dbReference type="GO" id="GO:0046103">
    <property type="term" value="P:inosine biosynthetic process"/>
    <property type="evidence" value="ECO:0007669"/>
    <property type="project" value="TreeGrafter"/>
</dbReference>
<comment type="caution">
    <text evidence="9">Lacks conserved residue(s) required for the propagation of feature annotation.</text>
</comment>
<dbReference type="PANTHER" id="PTHR11409">
    <property type="entry name" value="ADENOSINE DEAMINASE"/>
    <property type="match status" value="1"/>
</dbReference>
<dbReference type="Gene3D" id="3.20.20.140">
    <property type="entry name" value="Metal-dependent hydrolases"/>
    <property type="match status" value="1"/>
</dbReference>
<reference evidence="11" key="2">
    <citation type="submission" date="2020-09" db="EMBL/GenBank/DDBJ databases">
        <authorList>
            <person name="Sun Q."/>
            <person name="Zhou Y."/>
        </authorList>
    </citation>
    <scope>NUCLEOTIDE SEQUENCE</scope>
    <source>
        <strain evidence="11">CGMCC 1.12987</strain>
    </source>
</reference>
<dbReference type="InterPro" id="IPR028893">
    <property type="entry name" value="A_deaminase"/>
</dbReference>
<dbReference type="RefSeq" id="WP_188529178.1">
    <property type="nucleotide sequence ID" value="NZ_BMGR01000002.1"/>
</dbReference>
<comment type="catalytic activity">
    <reaction evidence="8">
        <text>2'-deoxyadenosine + H2O + H(+) = 2'-deoxyinosine + NH4(+)</text>
        <dbReference type="Rhea" id="RHEA:28190"/>
        <dbReference type="ChEBI" id="CHEBI:15377"/>
        <dbReference type="ChEBI" id="CHEBI:15378"/>
        <dbReference type="ChEBI" id="CHEBI:17256"/>
        <dbReference type="ChEBI" id="CHEBI:28938"/>
        <dbReference type="ChEBI" id="CHEBI:28997"/>
        <dbReference type="EC" id="3.5.4.4"/>
    </reaction>
    <physiologicalReaction direction="left-to-right" evidence="8">
        <dbReference type="Rhea" id="RHEA:28191"/>
    </physiologicalReaction>
</comment>
<dbReference type="EMBL" id="BMGR01000002">
    <property type="protein sequence ID" value="GGF92779.1"/>
    <property type="molecule type" value="Genomic_DNA"/>
</dbReference>
<keyword evidence="12" id="KW-1185">Reference proteome</keyword>
<dbReference type="InterPro" id="IPR006330">
    <property type="entry name" value="Ado/ade_deaminase"/>
</dbReference>
<evidence type="ECO:0000256" key="5">
    <source>
        <dbReference type="ARBA" id="ARBA00023080"/>
    </source>
</evidence>
<dbReference type="SUPFAM" id="SSF51556">
    <property type="entry name" value="Metallo-dependent hydrolases"/>
    <property type="match status" value="1"/>
</dbReference>
<comment type="similarity">
    <text evidence="9">Belongs to the metallo-dependent hydrolases superfamily. Adenosine and AMP deaminases family. Adenosine deaminase subfamily.</text>
</comment>
<dbReference type="Proteomes" id="UP000644756">
    <property type="component" value="Unassembled WGS sequence"/>
</dbReference>
<evidence type="ECO:0000256" key="8">
    <source>
        <dbReference type="ARBA" id="ARBA00049213"/>
    </source>
</evidence>
<evidence type="ECO:0000256" key="4">
    <source>
        <dbReference type="ARBA" id="ARBA00022833"/>
    </source>
</evidence>
<evidence type="ECO:0000256" key="1">
    <source>
        <dbReference type="ARBA" id="ARBA00012784"/>
    </source>
</evidence>
<dbReference type="GO" id="GO:0009168">
    <property type="term" value="P:purine ribonucleoside monophosphate biosynthetic process"/>
    <property type="evidence" value="ECO:0007669"/>
    <property type="project" value="UniProtKB-UniRule"/>
</dbReference>
<sequence>MSLNRNEEALLLQLPKVDLHLHLDGCVKPGTLLELANEQGVSLPAADPEGLLPYMQVDDDCDSLVTYLSKFDFVLPLLQTPEALERVAYEVVEQCAEQNCKYVEVRFGPQLHRIGGLSASEVIAHVIKGLQRGEKDFGVIAQAIAICMRHQGIQENLEVIEAASQFTGKGLAAVDLAGDEANYPAELFRQVFELAQERGIPVTIHAGEAAGPGNIQEAITKLGATRIGHGVRMRESAEVMELVRRQGIVLEMCPISNIQTKAVSSWDAYPIRDYYDQGYLITVNTDNPTVSGTTITKEYHVLMEKFNFTLQEIAAIILNGVDAALLDEQRKQAMRQEFQRKFAELEI</sequence>
<feature type="binding site" evidence="9">
    <location>
        <position position="24"/>
    </location>
    <ligand>
        <name>substrate</name>
    </ligand>
</feature>
<dbReference type="EC" id="3.5.4.4" evidence="1 9"/>
<dbReference type="AlphaFoldDB" id="A0A917CQ94"/>
<dbReference type="GO" id="GO:0043103">
    <property type="term" value="P:hypoxanthine salvage"/>
    <property type="evidence" value="ECO:0007669"/>
    <property type="project" value="TreeGrafter"/>
</dbReference>
<reference evidence="11" key="1">
    <citation type="journal article" date="2014" name="Int. J. Syst. Evol. Microbiol.">
        <title>Complete genome sequence of Corynebacterium casei LMG S-19264T (=DSM 44701T), isolated from a smear-ripened cheese.</title>
        <authorList>
            <consortium name="US DOE Joint Genome Institute (JGI-PGF)"/>
            <person name="Walter F."/>
            <person name="Albersmeier A."/>
            <person name="Kalinowski J."/>
            <person name="Ruckert C."/>
        </authorList>
    </citation>
    <scope>NUCLEOTIDE SEQUENCE</scope>
    <source>
        <strain evidence="11">CGMCC 1.12987</strain>
    </source>
</reference>
<dbReference type="GO" id="GO:0005829">
    <property type="term" value="C:cytosol"/>
    <property type="evidence" value="ECO:0007669"/>
    <property type="project" value="TreeGrafter"/>
</dbReference>
<comment type="caution">
    <text evidence="11">The sequence shown here is derived from an EMBL/GenBank/DDBJ whole genome shotgun (WGS) entry which is preliminary data.</text>
</comment>
<dbReference type="GO" id="GO:0009117">
    <property type="term" value="P:nucleotide metabolic process"/>
    <property type="evidence" value="ECO:0007669"/>
    <property type="project" value="UniProtKB-KW"/>
</dbReference>
<evidence type="ECO:0000256" key="2">
    <source>
        <dbReference type="ARBA" id="ARBA00022723"/>
    </source>
</evidence>
<evidence type="ECO:0000259" key="10">
    <source>
        <dbReference type="Pfam" id="PF00962"/>
    </source>
</evidence>
<feature type="site" description="Important for catalytic activity" evidence="9">
    <location>
        <position position="229"/>
    </location>
</feature>
<feature type="binding site" evidence="9">
    <location>
        <position position="22"/>
    </location>
    <ligand>
        <name>Zn(2+)</name>
        <dbReference type="ChEBI" id="CHEBI:29105"/>
        <note>catalytic</note>
    </ligand>
</feature>
<feature type="active site" description="Proton donor" evidence="9">
    <location>
        <position position="208"/>
    </location>
</feature>
<organism evidence="11 12">
    <name type="scientific">Paenibacillus abyssi</name>
    <dbReference type="NCBI Taxonomy" id="1340531"/>
    <lineage>
        <taxon>Bacteria</taxon>
        <taxon>Bacillati</taxon>
        <taxon>Bacillota</taxon>
        <taxon>Bacilli</taxon>
        <taxon>Bacillales</taxon>
        <taxon>Paenibacillaceae</taxon>
        <taxon>Paenibacillus</taxon>
    </lineage>
</organism>
<evidence type="ECO:0000256" key="9">
    <source>
        <dbReference type="HAMAP-Rule" id="MF_00540"/>
    </source>
</evidence>
<gene>
    <name evidence="9 11" type="primary">add</name>
    <name evidence="11" type="ORF">GCM10010916_07700</name>
</gene>
<evidence type="ECO:0000313" key="12">
    <source>
        <dbReference type="Proteomes" id="UP000644756"/>
    </source>
</evidence>
<comment type="function">
    <text evidence="9">Catalyzes the hydrolytic deamination of adenosine and 2-deoxyadenosine.</text>
</comment>